<dbReference type="Proteomes" id="UP000676456">
    <property type="component" value="Unassembled WGS sequence"/>
</dbReference>
<feature type="transmembrane region" description="Helical" evidence="1">
    <location>
        <begin position="65"/>
        <end position="87"/>
    </location>
</feature>
<dbReference type="InterPro" id="IPR025273">
    <property type="entry name" value="DUF4064"/>
</dbReference>
<evidence type="ECO:0000259" key="2">
    <source>
        <dbReference type="Pfam" id="PF13273"/>
    </source>
</evidence>
<proteinExistence type="predicted"/>
<protein>
    <submittedName>
        <fullName evidence="3">DUF4064 domain-containing protein</fullName>
    </submittedName>
</protein>
<reference evidence="3 4" key="1">
    <citation type="submission" date="2021-05" db="EMBL/GenBank/DDBJ databases">
        <title>Novel Bacillus species.</title>
        <authorList>
            <person name="Liu G."/>
        </authorList>
    </citation>
    <scope>NUCLEOTIDE SEQUENCE [LARGE SCALE GENOMIC DNA]</scope>
    <source>
        <strain evidence="3 4">FJAT-49682</strain>
    </source>
</reference>
<evidence type="ECO:0000313" key="4">
    <source>
        <dbReference type="Proteomes" id="UP000676456"/>
    </source>
</evidence>
<dbReference type="AlphaFoldDB" id="A0A942UIZ0"/>
<keyword evidence="1" id="KW-1133">Transmembrane helix</keyword>
<keyword evidence="1" id="KW-0812">Transmembrane</keyword>
<accession>A0A942UIZ0</accession>
<dbReference type="Pfam" id="PF13273">
    <property type="entry name" value="DUF4064"/>
    <property type="match status" value="1"/>
</dbReference>
<keyword evidence="4" id="KW-1185">Reference proteome</keyword>
<evidence type="ECO:0000313" key="3">
    <source>
        <dbReference type="EMBL" id="MBS4221525.1"/>
    </source>
</evidence>
<feature type="transmembrane region" description="Helical" evidence="1">
    <location>
        <begin position="7"/>
        <end position="30"/>
    </location>
</feature>
<keyword evidence="1" id="KW-0472">Membrane</keyword>
<name>A0A942UIZ0_9BACI</name>
<gene>
    <name evidence="3" type="ORF">KHA91_01985</name>
</gene>
<sequence>MKRTGELALGIIGIILSGLMIFVGMLFMWISKTDEFKTAMMDEFANDPSIKPEDFEMIFNFMSGAGWALIIAAVLGVIFGLIGVLNIKGNKNPKLAGWLFIAGTVSVGVISVGFGFLPALLFLIAGIMCLVRKPPVETNEI</sequence>
<feature type="transmembrane region" description="Helical" evidence="1">
    <location>
        <begin position="99"/>
        <end position="128"/>
    </location>
</feature>
<comment type="caution">
    <text evidence="3">The sequence shown here is derived from an EMBL/GenBank/DDBJ whole genome shotgun (WGS) entry which is preliminary data.</text>
</comment>
<feature type="domain" description="DUF4064" evidence="2">
    <location>
        <begin position="2"/>
        <end position="106"/>
    </location>
</feature>
<evidence type="ECO:0000256" key="1">
    <source>
        <dbReference type="SAM" id="Phobius"/>
    </source>
</evidence>
<organism evidence="3 4">
    <name type="scientific">Lederbergia citrea</name>
    <dbReference type="NCBI Taxonomy" id="2833581"/>
    <lineage>
        <taxon>Bacteria</taxon>
        <taxon>Bacillati</taxon>
        <taxon>Bacillota</taxon>
        <taxon>Bacilli</taxon>
        <taxon>Bacillales</taxon>
        <taxon>Bacillaceae</taxon>
        <taxon>Lederbergia</taxon>
    </lineage>
</organism>
<dbReference type="RefSeq" id="WP_213096542.1">
    <property type="nucleotide sequence ID" value="NZ_JAGYPH010000001.1"/>
</dbReference>
<dbReference type="EMBL" id="JAGYPN010000001">
    <property type="protein sequence ID" value="MBS4221525.1"/>
    <property type="molecule type" value="Genomic_DNA"/>
</dbReference>